<evidence type="ECO:0000313" key="3">
    <source>
        <dbReference type="EMBL" id="PFG73403.1"/>
    </source>
</evidence>
<evidence type="ECO:0000313" key="4">
    <source>
        <dbReference type="Proteomes" id="UP000223071"/>
    </source>
</evidence>
<feature type="region of interest" description="Disordered" evidence="1">
    <location>
        <begin position="153"/>
        <end position="178"/>
    </location>
</feature>
<dbReference type="EMBL" id="PDJQ01000001">
    <property type="protein sequence ID" value="PFG73403.1"/>
    <property type="molecule type" value="Genomic_DNA"/>
</dbReference>
<organism evidence="3 4">
    <name type="scientific">Tepidiforma thermophila (strain KCTC 52669 / CGMCC 1.13589 / G233)</name>
    <dbReference type="NCBI Taxonomy" id="2761530"/>
    <lineage>
        <taxon>Bacteria</taxon>
        <taxon>Bacillati</taxon>
        <taxon>Chloroflexota</taxon>
        <taxon>Tepidiformia</taxon>
        <taxon>Tepidiformales</taxon>
        <taxon>Tepidiformaceae</taxon>
        <taxon>Tepidiforma</taxon>
    </lineage>
</organism>
<accession>A0A2A9HDL0</accession>
<evidence type="ECO:0000256" key="1">
    <source>
        <dbReference type="SAM" id="MobiDB-lite"/>
    </source>
</evidence>
<dbReference type="RefSeq" id="WP_098502860.1">
    <property type="nucleotide sequence ID" value="NZ_PDJQ01000001.1"/>
</dbReference>
<evidence type="ECO:0000256" key="2">
    <source>
        <dbReference type="SAM" id="Phobius"/>
    </source>
</evidence>
<sequence length="178" mass="19746">MSAYGDPQLERELKARAVRGGILRSALLWVPVAAITIGAFLFVLYDRTVGGGERGSTWFLVVVLGFLAFLFGYQAVQSVLDLFAKPRVRQGRVTRMWSRRDSLVLKTYYVRVDRQILRADAHAVAGVREGDWVEVTYYPHSAVLVWAEVVPEPGDGEEARGQGRDPAGGSGRGPIERR</sequence>
<keyword evidence="2" id="KW-1133">Transmembrane helix</keyword>
<protein>
    <submittedName>
        <fullName evidence="3">Uncharacterized protein</fullName>
    </submittedName>
</protein>
<reference evidence="3 4" key="1">
    <citation type="submission" date="2017-09" db="EMBL/GenBank/DDBJ databases">
        <title>Sequencing the genomes of two abundant thermophiles in Great Basin hot springs: Thermocrinis jamiesonii and novel Chloroflexi Thermoflexus hugenholtzii.</title>
        <authorList>
            <person name="Hedlund B."/>
        </authorList>
    </citation>
    <scope>NUCLEOTIDE SEQUENCE [LARGE SCALE GENOMIC DNA]</scope>
    <source>
        <strain evidence="3 4">G233</strain>
    </source>
</reference>
<feature type="transmembrane region" description="Helical" evidence="2">
    <location>
        <begin position="21"/>
        <end position="45"/>
    </location>
</feature>
<keyword evidence="2" id="KW-0812">Transmembrane</keyword>
<keyword evidence="2" id="KW-0472">Membrane</keyword>
<gene>
    <name evidence="3" type="ORF">A9A59_0598</name>
</gene>
<dbReference type="Proteomes" id="UP000223071">
    <property type="component" value="Unassembled WGS sequence"/>
</dbReference>
<comment type="caution">
    <text evidence="3">The sequence shown here is derived from an EMBL/GenBank/DDBJ whole genome shotgun (WGS) entry which is preliminary data.</text>
</comment>
<keyword evidence="4" id="KW-1185">Reference proteome</keyword>
<dbReference type="AlphaFoldDB" id="A0A2A9HDL0"/>
<name>A0A2A9HDL0_TEPT2</name>
<proteinExistence type="predicted"/>
<feature type="transmembrane region" description="Helical" evidence="2">
    <location>
        <begin position="57"/>
        <end position="76"/>
    </location>
</feature>